<gene>
    <name evidence="8" type="ORF">AKO1_010891</name>
</gene>
<dbReference type="SFLD" id="SFLDS00032">
    <property type="entry name" value="Radical_SAM_3-amino-3-carboxyp"/>
    <property type="match status" value="1"/>
</dbReference>
<keyword evidence="9" id="KW-1185">Reference proteome</keyword>
<evidence type="ECO:0000256" key="1">
    <source>
        <dbReference type="ARBA" id="ARBA00001966"/>
    </source>
</evidence>
<keyword evidence="4 7" id="KW-0479">Metal-binding</keyword>
<accession>A0AAW2YHV0</accession>
<evidence type="ECO:0000313" key="9">
    <source>
        <dbReference type="Proteomes" id="UP001431209"/>
    </source>
</evidence>
<evidence type="ECO:0000256" key="3">
    <source>
        <dbReference type="ARBA" id="ARBA00006179"/>
    </source>
</evidence>
<sequence>MSTALSDDGSRIIGETVQIHDAYQNPKHETQEDFDDYYDIDRTVDIINKHGYVRVALQFPDELLSDSVRVSYRLKEKWNKLKQVQSQPQIKTPQIEANTNVSDIEEIGLSDESKPTQTTTTKTQTNNDNNTLKLYVLGDTSYGSCCVDVVASEHVDSQFIVHYGNACLQSVKKPVYHVFGSDQDLDVDTCVSTIKEYAQSTPDIHTVVLYQLCYHHIIPKLKSLIPTVTFANVDESRILQLTYDPSPPVNDMIQIGNLQFQLPEGIQNYKFLYIGHDTSPITNMMLDNNSKTFVRYSTDSNSLDDGSSETSRISRTLKRRYYLMHLAKEAQVIGIVVATTSATNYLLMIQKVKDLILSAGKKFYVFFVGKINVPKLANFSEIDLFVLISCPQNALIDSKDFLKPIVTPFELQTALLGKEKQWTGEYVSDFSRLLDSTDDANRCDDEDGDDYDYSFITGGVKMFNKAATSQSVQEQSGNALVSVDSSQRQIALAEMSPAMSHLQNRTYRGLDTEYTPPVSVMIEGRSGIASGYQDEPIKKN</sequence>
<keyword evidence="5 7" id="KW-0408">Iron</keyword>
<dbReference type="InterPro" id="IPR016435">
    <property type="entry name" value="DPH1/DPH2"/>
</dbReference>
<dbReference type="GO" id="GO:0046872">
    <property type="term" value="F:metal ion binding"/>
    <property type="evidence" value="ECO:0007669"/>
    <property type="project" value="UniProtKB-KW"/>
</dbReference>
<dbReference type="Pfam" id="PF01866">
    <property type="entry name" value="Diphthamide_syn"/>
    <property type="match status" value="1"/>
</dbReference>
<comment type="pathway">
    <text evidence="2 7">Protein modification; peptidyl-diphthamide biosynthesis.</text>
</comment>
<dbReference type="SFLD" id="SFLDG01121">
    <property type="entry name" value="Diphthamide_biosynthesis"/>
    <property type="match status" value="1"/>
</dbReference>
<dbReference type="PANTHER" id="PTHR10762">
    <property type="entry name" value="DIPHTHAMIDE BIOSYNTHESIS PROTEIN"/>
    <property type="match status" value="1"/>
</dbReference>
<proteinExistence type="inferred from homology"/>
<comment type="function">
    <text evidence="7">Required for the first step of diphthamide biosynthesis, a post-translational modification of histidine which occurs in elongation factor 2. DPH1 and DPH2 transfer a 3-amino-3-carboxypropyl (ACP) group from S-adenosyl-L-methionine (SAM) to a histidine residue, the reaction is assisted by a reduction system comprising DPH3 and a NADH-dependent reductase. Facilitates the reduction of the catalytic iron-sulfur cluster found in the DPH1 subunit.</text>
</comment>
<dbReference type="InterPro" id="IPR042265">
    <property type="entry name" value="DPH1/DPH2_3"/>
</dbReference>
<dbReference type="Gene3D" id="3.40.50.11860">
    <property type="entry name" value="Diphthamide synthesis DPH1/DPH2 domain 3"/>
    <property type="match status" value="1"/>
</dbReference>
<reference evidence="8 9" key="1">
    <citation type="submission" date="2024-03" db="EMBL/GenBank/DDBJ databases">
        <title>The Acrasis kona genome and developmental transcriptomes reveal deep origins of eukaryotic multicellular pathways.</title>
        <authorList>
            <person name="Sheikh S."/>
            <person name="Fu C.-J."/>
            <person name="Brown M.W."/>
            <person name="Baldauf S.L."/>
        </authorList>
    </citation>
    <scope>NUCLEOTIDE SEQUENCE [LARGE SCALE GENOMIC DNA]</scope>
    <source>
        <strain evidence="8 9">ATCC MYA-3509</strain>
    </source>
</reference>
<dbReference type="SFLD" id="SFLDF00408">
    <property type="entry name" value="Diphthamide_biosynthesis_famil"/>
    <property type="match status" value="1"/>
</dbReference>
<evidence type="ECO:0000256" key="6">
    <source>
        <dbReference type="ARBA" id="ARBA00023014"/>
    </source>
</evidence>
<dbReference type="PANTHER" id="PTHR10762:SF2">
    <property type="entry name" value="2-(3-AMINO-3-CARBOXYPROPYL)HISTIDINE SYNTHASE SUBUNIT 2"/>
    <property type="match status" value="1"/>
</dbReference>
<dbReference type="InterPro" id="IPR010014">
    <property type="entry name" value="DHP2"/>
</dbReference>
<name>A0AAW2YHV0_9EUKA</name>
<comment type="similarity">
    <text evidence="3 7">Belongs to the DPH1/DPH2 family. DPH2 subfamily.</text>
</comment>
<dbReference type="AlphaFoldDB" id="A0AAW2YHV0"/>
<organism evidence="8 9">
    <name type="scientific">Acrasis kona</name>
    <dbReference type="NCBI Taxonomy" id="1008807"/>
    <lineage>
        <taxon>Eukaryota</taxon>
        <taxon>Discoba</taxon>
        <taxon>Heterolobosea</taxon>
        <taxon>Tetramitia</taxon>
        <taxon>Eutetramitia</taxon>
        <taxon>Acrasidae</taxon>
        <taxon>Acrasis</taxon>
    </lineage>
</organism>
<dbReference type="GO" id="GO:0051536">
    <property type="term" value="F:iron-sulfur cluster binding"/>
    <property type="evidence" value="ECO:0007669"/>
    <property type="project" value="UniProtKB-KW"/>
</dbReference>
<dbReference type="InterPro" id="IPR042263">
    <property type="entry name" value="DPH1/DPH2_1"/>
</dbReference>
<dbReference type="NCBIfam" id="TIGR00322">
    <property type="entry name" value="diphth2_R"/>
    <property type="match status" value="2"/>
</dbReference>
<evidence type="ECO:0000256" key="5">
    <source>
        <dbReference type="ARBA" id="ARBA00023004"/>
    </source>
</evidence>
<dbReference type="Proteomes" id="UP001431209">
    <property type="component" value="Unassembled WGS sequence"/>
</dbReference>
<comment type="caution">
    <text evidence="8">The sequence shown here is derived from an EMBL/GenBank/DDBJ whole genome shotgun (WGS) entry which is preliminary data.</text>
</comment>
<evidence type="ECO:0000256" key="4">
    <source>
        <dbReference type="ARBA" id="ARBA00022723"/>
    </source>
</evidence>
<dbReference type="Gene3D" id="3.40.50.11840">
    <property type="entry name" value="Diphthamide synthesis DPH1/DPH2 domain 1"/>
    <property type="match status" value="2"/>
</dbReference>
<comment type="cofactor">
    <cofactor evidence="1">
        <name>[4Fe-4S] cluster</name>
        <dbReference type="ChEBI" id="CHEBI:49883"/>
    </cofactor>
</comment>
<evidence type="ECO:0000313" key="8">
    <source>
        <dbReference type="EMBL" id="KAL0476279.1"/>
    </source>
</evidence>
<dbReference type="EMBL" id="JAOPGA020000002">
    <property type="protein sequence ID" value="KAL0476279.1"/>
    <property type="molecule type" value="Genomic_DNA"/>
</dbReference>
<dbReference type="GO" id="GO:0017183">
    <property type="term" value="P:protein histidyl modification to diphthamide"/>
    <property type="evidence" value="ECO:0007669"/>
    <property type="project" value="InterPro"/>
</dbReference>
<evidence type="ECO:0000256" key="7">
    <source>
        <dbReference type="RuleBase" id="RU364133"/>
    </source>
</evidence>
<evidence type="ECO:0000256" key="2">
    <source>
        <dbReference type="ARBA" id="ARBA00005156"/>
    </source>
</evidence>
<dbReference type="FunFam" id="3.40.50.11860:FF:000001">
    <property type="entry name" value="2-(3-amino-3-carboxypropyl)histidine synthase subunit 2"/>
    <property type="match status" value="1"/>
</dbReference>
<dbReference type="NCBIfam" id="TIGR00272">
    <property type="entry name" value="DPH2"/>
    <property type="match status" value="1"/>
</dbReference>
<protein>
    <recommendedName>
        <fullName evidence="7">2-(3-amino-3-carboxypropyl)histidine synthase subunit 2</fullName>
    </recommendedName>
</protein>
<dbReference type="GO" id="GO:0090560">
    <property type="term" value="F:2-(3-amino-3-carboxypropyl)histidine synthase activity"/>
    <property type="evidence" value="ECO:0007669"/>
    <property type="project" value="InterPro"/>
</dbReference>
<keyword evidence="6 7" id="KW-0411">Iron-sulfur</keyword>